<sequence length="227" mass="25147">MSSAKSPCAACKILRQKCTQECVLAPYFPPDNPQKFATVHKVFGKSNVAKILNELSVSQREEAVNSLSYEAEYRLRDPVYGCVGLISILQQRLKQLQYDLHFAKKELATFVPPHHQALLSIFTQIPPPILPQDVGIGHSISPSCSSSSGAMPLMGISSDPYRFEGTGSSFDNPSYQIQTRDHDPHVHGGRSFNQALVLPQPQQGQQAHQSQQQRSGRHDDRSFDSSC</sequence>
<dbReference type="PROSITE" id="PS50891">
    <property type="entry name" value="LOB"/>
    <property type="match status" value="1"/>
</dbReference>
<feature type="compositionally biased region" description="Basic and acidic residues" evidence="2">
    <location>
        <begin position="216"/>
        <end position="227"/>
    </location>
</feature>
<dbReference type="PANTHER" id="PTHR31301:SF68">
    <property type="entry name" value="LOB DOMAIN-CONTAINING PROTEIN 32-RELATED"/>
    <property type="match status" value="1"/>
</dbReference>
<dbReference type="EMBL" id="AWWV01014155">
    <property type="protein sequence ID" value="OMO58744.1"/>
    <property type="molecule type" value="Genomic_DNA"/>
</dbReference>
<feature type="compositionally biased region" description="Polar residues" evidence="2">
    <location>
        <begin position="166"/>
        <end position="178"/>
    </location>
</feature>
<reference evidence="4 5" key="1">
    <citation type="submission" date="2013-09" db="EMBL/GenBank/DDBJ databases">
        <title>Corchorus capsularis genome sequencing.</title>
        <authorList>
            <person name="Alam M."/>
            <person name="Haque M.S."/>
            <person name="Islam M.S."/>
            <person name="Emdad E.M."/>
            <person name="Islam M.M."/>
            <person name="Ahmed B."/>
            <person name="Halim A."/>
            <person name="Hossen Q.M.M."/>
            <person name="Hossain M.Z."/>
            <person name="Ahmed R."/>
            <person name="Khan M.M."/>
            <person name="Islam R."/>
            <person name="Rashid M.M."/>
            <person name="Khan S.A."/>
            <person name="Rahman M.S."/>
            <person name="Alam M."/>
        </authorList>
    </citation>
    <scope>NUCLEOTIDE SEQUENCE [LARGE SCALE GENOMIC DNA]</scope>
    <source>
        <strain evidence="5">cv. CVL-1</strain>
        <tissue evidence="4">Whole seedling</tissue>
    </source>
</reference>
<keyword evidence="5" id="KW-1185">Reference proteome</keyword>
<proteinExistence type="inferred from homology"/>
<name>A0A1R3GKW9_COCAP</name>
<dbReference type="STRING" id="210143.A0A1R3GKW9"/>
<organism evidence="4 5">
    <name type="scientific">Corchorus capsularis</name>
    <name type="common">Jute</name>
    <dbReference type="NCBI Taxonomy" id="210143"/>
    <lineage>
        <taxon>Eukaryota</taxon>
        <taxon>Viridiplantae</taxon>
        <taxon>Streptophyta</taxon>
        <taxon>Embryophyta</taxon>
        <taxon>Tracheophyta</taxon>
        <taxon>Spermatophyta</taxon>
        <taxon>Magnoliopsida</taxon>
        <taxon>eudicotyledons</taxon>
        <taxon>Gunneridae</taxon>
        <taxon>Pentapetalae</taxon>
        <taxon>rosids</taxon>
        <taxon>malvids</taxon>
        <taxon>Malvales</taxon>
        <taxon>Malvaceae</taxon>
        <taxon>Grewioideae</taxon>
        <taxon>Apeibeae</taxon>
        <taxon>Corchorus</taxon>
    </lineage>
</organism>
<dbReference type="InterPro" id="IPR004883">
    <property type="entry name" value="LOB"/>
</dbReference>
<dbReference type="PANTHER" id="PTHR31301">
    <property type="entry name" value="LOB DOMAIN-CONTAINING PROTEIN 4-RELATED"/>
    <property type="match status" value="1"/>
</dbReference>
<evidence type="ECO:0000313" key="5">
    <source>
        <dbReference type="Proteomes" id="UP000188268"/>
    </source>
</evidence>
<evidence type="ECO:0000259" key="3">
    <source>
        <dbReference type="PROSITE" id="PS50891"/>
    </source>
</evidence>
<dbReference type="OMA" id="MPLMGIS"/>
<evidence type="ECO:0000256" key="1">
    <source>
        <dbReference type="ARBA" id="ARBA00005474"/>
    </source>
</evidence>
<dbReference type="Proteomes" id="UP000188268">
    <property type="component" value="Unassembled WGS sequence"/>
</dbReference>
<comment type="similarity">
    <text evidence="1">Belongs to the LOB domain-containing protein family.</text>
</comment>
<protein>
    <recommendedName>
        <fullName evidence="3">LOB domain-containing protein</fullName>
    </recommendedName>
</protein>
<feature type="compositionally biased region" description="Low complexity" evidence="2">
    <location>
        <begin position="194"/>
        <end position="214"/>
    </location>
</feature>
<comment type="caution">
    <text evidence="4">The sequence shown here is derived from an EMBL/GenBank/DDBJ whole genome shotgun (WGS) entry which is preliminary data.</text>
</comment>
<gene>
    <name evidence="4" type="ORF">CCACVL1_25379</name>
</gene>
<dbReference type="OrthoDB" id="772606at2759"/>
<evidence type="ECO:0000313" key="4">
    <source>
        <dbReference type="EMBL" id="OMO58744.1"/>
    </source>
</evidence>
<dbReference type="Gramene" id="OMO58744">
    <property type="protein sequence ID" value="OMO58744"/>
    <property type="gene ID" value="CCACVL1_25379"/>
</dbReference>
<evidence type="ECO:0000256" key="2">
    <source>
        <dbReference type="SAM" id="MobiDB-lite"/>
    </source>
</evidence>
<accession>A0A1R3GKW9</accession>
<feature type="region of interest" description="Disordered" evidence="2">
    <location>
        <begin position="165"/>
        <end position="227"/>
    </location>
</feature>
<dbReference type="Pfam" id="PF03195">
    <property type="entry name" value="LOB"/>
    <property type="match status" value="1"/>
</dbReference>
<dbReference type="AlphaFoldDB" id="A0A1R3GKW9"/>
<feature type="domain" description="LOB" evidence="3">
    <location>
        <begin position="6"/>
        <end position="107"/>
    </location>
</feature>